<dbReference type="AlphaFoldDB" id="A0A127PBL7"/>
<proteinExistence type="predicted"/>
<organism evidence="3">
    <name type="scientific">Collimonas fungivorans</name>
    <dbReference type="NCBI Taxonomy" id="158899"/>
    <lineage>
        <taxon>Bacteria</taxon>
        <taxon>Pseudomonadati</taxon>
        <taxon>Pseudomonadota</taxon>
        <taxon>Betaproteobacteria</taxon>
        <taxon>Burkholderiales</taxon>
        <taxon>Oxalobacteraceae</taxon>
        <taxon>Collimonas</taxon>
    </lineage>
</organism>
<feature type="region of interest" description="Disordered" evidence="1">
    <location>
        <begin position="68"/>
        <end position="101"/>
    </location>
</feature>
<sequence length="101" mass="10741">MPAIFDIGAAGPGEATVTTTAVLPWLFDVVNQFARKPEGVMFELLLIVVGACGVAASIIAKVVYGRRSDVAEDSRDAGRLERKPQLSKPGRTESGRRGGDR</sequence>
<evidence type="ECO:0000256" key="2">
    <source>
        <dbReference type="SAM" id="Phobius"/>
    </source>
</evidence>
<dbReference type="PATRIC" id="fig|158899.10.peg.2131"/>
<dbReference type="EMBL" id="CP013232">
    <property type="protein sequence ID" value="AMO94821.1"/>
    <property type="molecule type" value="Genomic_DNA"/>
</dbReference>
<keyword evidence="2" id="KW-0472">Membrane</keyword>
<keyword evidence="2" id="KW-0812">Transmembrane</keyword>
<keyword evidence="2" id="KW-1133">Transmembrane helix</keyword>
<gene>
    <name evidence="3" type="ORF">CFter6_2130</name>
</gene>
<reference evidence="3 4" key="1">
    <citation type="submission" date="2015-11" db="EMBL/GenBank/DDBJ databases">
        <title>Exploring the genomic traits of fungus-feeding bacterial genus Collimonas.</title>
        <authorList>
            <person name="Song C."/>
            <person name="Schmidt R."/>
            <person name="de Jager V."/>
            <person name="Krzyzanowska D."/>
            <person name="Jongedijk E."/>
            <person name="Cankar K."/>
            <person name="Beekwilder J."/>
            <person name="van Veen A."/>
            <person name="de Boer W."/>
            <person name="van Veen J.A."/>
            <person name="Garbeva P."/>
        </authorList>
    </citation>
    <scope>NUCLEOTIDE SEQUENCE [LARGE SCALE GENOMIC DNA]</scope>
    <source>
        <strain evidence="3 4">Ter6</strain>
    </source>
</reference>
<evidence type="ECO:0000313" key="4">
    <source>
        <dbReference type="Proteomes" id="UP000072421"/>
    </source>
</evidence>
<protein>
    <submittedName>
        <fullName evidence="3">Uncharacterized protein</fullName>
    </submittedName>
</protein>
<dbReference type="Proteomes" id="UP000072421">
    <property type="component" value="Chromosome"/>
</dbReference>
<dbReference type="OrthoDB" id="9926649at2"/>
<feature type="transmembrane region" description="Helical" evidence="2">
    <location>
        <begin position="44"/>
        <end position="64"/>
    </location>
</feature>
<accession>A0A127PBL7</accession>
<name>A0A127PBL7_9BURK</name>
<evidence type="ECO:0000256" key="1">
    <source>
        <dbReference type="SAM" id="MobiDB-lite"/>
    </source>
</evidence>
<dbReference type="RefSeq" id="WP_061539786.1">
    <property type="nucleotide sequence ID" value="NZ_CP013232.1"/>
</dbReference>
<evidence type="ECO:0000313" key="3">
    <source>
        <dbReference type="EMBL" id="AMO94821.1"/>
    </source>
</evidence>